<keyword evidence="1" id="KW-0175">Coiled coil</keyword>
<organism evidence="4 5">
    <name type="scientific">Momordica charantia</name>
    <name type="common">Bitter gourd</name>
    <name type="synonym">Balsam pear</name>
    <dbReference type="NCBI Taxonomy" id="3673"/>
    <lineage>
        <taxon>Eukaryota</taxon>
        <taxon>Viridiplantae</taxon>
        <taxon>Streptophyta</taxon>
        <taxon>Embryophyta</taxon>
        <taxon>Tracheophyta</taxon>
        <taxon>Spermatophyta</taxon>
        <taxon>Magnoliopsida</taxon>
        <taxon>eudicotyledons</taxon>
        <taxon>Gunneridae</taxon>
        <taxon>Pentapetalae</taxon>
        <taxon>rosids</taxon>
        <taxon>fabids</taxon>
        <taxon>Cucurbitales</taxon>
        <taxon>Cucurbitaceae</taxon>
        <taxon>Momordiceae</taxon>
        <taxon>Momordica</taxon>
    </lineage>
</organism>
<evidence type="ECO:0000256" key="3">
    <source>
        <dbReference type="SAM" id="Phobius"/>
    </source>
</evidence>
<feature type="coiled-coil region" evidence="1">
    <location>
        <begin position="892"/>
        <end position="919"/>
    </location>
</feature>
<protein>
    <submittedName>
        <fullName evidence="5">Uncharacterized protein LOC111011467 isoform X1</fullName>
    </submittedName>
</protein>
<dbReference type="OrthoDB" id="2020668at2759"/>
<dbReference type="Proteomes" id="UP000504603">
    <property type="component" value="Unplaced"/>
</dbReference>
<keyword evidence="3" id="KW-0472">Membrane</keyword>
<feature type="coiled-coil region" evidence="1">
    <location>
        <begin position="727"/>
        <end position="863"/>
    </location>
</feature>
<feature type="compositionally biased region" description="Basic and acidic residues" evidence="2">
    <location>
        <begin position="371"/>
        <end position="383"/>
    </location>
</feature>
<dbReference type="AlphaFoldDB" id="A0A6J1CGI7"/>
<feature type="region of interest" description="Disordered" evidence="2">
    <location>
        <begin position="150"/>
        <end position="222"/>
    </location>
</feature>
<feature type="compositionally biased region" description="Low complexity" evidence="2">
    <location>
        <begin position="290"/>
        <end position="300"/>
    </location>
</feature>
<dbReference type="RefSeq" id="XP_022140920.1">
    <property type="nucleotide sequence ID" value="XM_022285228.1"/>
</dbReference>
<feature type="region of interest" description="Disordered" evidence="2">
    <location>
        <begin position="332"/>
        <end position="390"/>
    </location>
</feature>
<keyword evidence="3" id="KW-0812">Transmembrane</keyword>
<sequence length="1003" mass="110145">MASTPATCSPISLQLRLALNCKNCAKFPSVLVRARVRKLDPRVRMTCYPIVYNGAIIERANGQRRSGVCFARSDSTGDGFSGWSESDSGEEVLDLRRKTWFGGLVGIGITGFILVSGITFAAWSISKQNSSRQKPQMEALSTQQELLLDSDTGNDRLGENEKEDNSVNADDRTLAGKTGNHEESSSYTENEDLDKNTVGDGVDVEKLSGNDVESSSSNNDVNNVASFQEDFQSDSPSAVTSVAAGSLSSLMETDSSVASGSKDGNDCHAVGTEVLNSEPEMNILKDGPDNSSNSNTNSLNPKTDIQDETPDTSENYDFSSEHKMNLVPEKLPLYDDSTSNHNSGNQYEPPGPLNEISDSSLHELSSVSGDTAKESGFVDRETVTESSKQVLNPTKTERLLSEATTSTLEQQIERGLSEAAFVSVTAYPLVDVQEKDHETIMNSTAAKPELQGILFSSAGVPAPLASAAIKTLPGKVLVPAVVDQVQGQALSALQVLKVIEAEVEPSDLCTRREYARWLVSASSALSRNTTSKVYPAMYIENVTELAFDDITPEDPDFASIQGLAEAGLISSKLSRHDILSSFDEDQGPFYFSPESPLSRQDLVSWKMALEKRQLPEADRKMLHQVSGFIDTDKIHPDACPALVADLSVGEHGIIALAFGYTRLFQPDKPVTKAQAAIALATGEASDIVSEELARIEAESMAENAVAAHGALVAQVEKDINASFEKQLSIEREKVDAVEKMAEEAKQELERLRSERERENLALMKEHAAIESEMEVFSRLRNELEEQLQGLMSNKVEVSYEKERINKLRKEAEIENQEIARLQYELEVERKALSMARAWAEDEAKRAREQAKALEEARDRWERRGIKVVVDSDLREQESAGDTWLDSSKQFSVKETVDRAENLMDKLKVMAAELRGKSKEIVDKIIEKIALLISNLRQWVSDAGKQAEDLKEVAISRASRSTSELQQSTAELRLALKEGAKRVVGDCREGVEKITQKFKTSYGD</sequence>
<keyword evidence="4" id="KW-1185">Reference proteome</keyword>
<feature type="region of interest" description="Disordered" evidence="2">
    <location>
        <begin position="254"/>
        <end position="318"/>
    </location>
</feature>
<dbReference type="GeneID" id="111011467"/>
<proteinExistence type="predicted"/>
<feature type="compositionally biased region" description="Basic and acidic residues" evidence="2">
    <location>
        <begin position="193"/>
        <end position="208"/>
    </location>
</feature>
<keyword evidence="3" id="KW-1133">Transmembrane helix</keyword>
<accession>A0A6J1CGI7</accession>
<name>A0A6J1CGI7_MOMCH</name>
<dbReference type="KEGG" id="mcha:111011467"/>
<dbReference type="PANTHER" id="PTHR33740:SF3">
    <property type="entry name" value="GPI-ANCHORED ADHESIN-LIKE PROTEIN"/>
    <property type="match status" value="1"/>
</dbReference>
<gene>
    <name evidence="5" type="primary">LOC111011467</name>
</gene>
<reference evidence="5" key="1">
    <citation type="submission" date="2025-08" db="UniProtKB">
        <authorList>
            <consortium name="RefSeq"/>
        </authorList>
    </citation>
    <scope>IDENTIFICATION</scope>
    <source>
        <strain evidence="5">OHB3-1</strain>
    </source>
</reference>
<evidence type="ECO:0000313" key="4">
    <source>
        <dbReference type="Proteomes" id="UP000504603"/>
    </source>
</evidence>
<feature type="compositionally biased region" description="Polar residues" evidence="2">
    <location>
        <begin position="336"/>
        <end position="346"/>
    </location>
</feature>
<evidence type="ECO:0000256" key="1">
    <source>
        <dbReference type="SAM" id="Coils"/>
    </source>
</evidence>
<dbReference type="PANTHER" id="PTHR33740">
    <property type="entry name" value="GPI-ANCHORED ADHESIN-LIKE PROTEIN"/>
    <property type="match status" value="1"/>
</dbReference>
<evidence type="ECO:0000256" key="2">
    <source>
        <dbReference type="SAM" id="MobiDB-lite"/>
    </source>
</evidence>
<feature type="transmembrane region" description="Helical" evidence="3">
    <location>
        <begin position="100"/>
        <end position="125"/>
    </location>
</feature>
<evidence type="ECO:0000313" key="5">
    <source>
        <dbReference type="RefSeq" id="XP_022140920.1"/>
    </source>
</evidence>
<feature type="compositionally biased region" description="Low complexity" evidence="2">
    <location>
        <begin position="209"/>
        <end position="222"/>
    </location>
</feature>
<feature type="compositionally biased region" description="Basic and acidic residues" evidence="2">
    <location>
        <begin position="153"/>
        <end position="184"/>
    </location>
</feature>
<feature type="compositionally biased region" description="Low complexity" evidence="2">
    <location>
        <begin position="357"/>
        <end position="368"/>
    </location>
</feature>